<feature type="signal peptide" evidence="1">
    <location>
        <begin position="1"/>
        <end position="19"/>
    </location>
</feature>
<keyword evidence="3" id="KW-1185">Reference proteome</keyword>
<comment type="caution">
    <text evidence="2">The sequence shown here is derived from an EMBL/GenBank/DDBJ whole genome shotgun (WGS) entry which is preliminary data.</text>
</comment>
<dbReference type="RefSeq" id="XP_018142414.1">
    <property type="nucleotide sequence ID" value="XM_018285327.1"/>
</dbReference>
<dbReference type="CDD" id="cd00920">
    <property type="entry name" value="Cupredoxin"/>
    <property type="match status" value="1"/>
</dbReference>
<reference evidence="2 3" key="1">
    <citation type="journal article" date="2016" name="PLoS Pathog.">
        <title>Biosynthesis of antibiotic leucinostatins in bio-control fungus Purpureocillium lilacinum and their inhibition on phytophthora revealed by genome mining.</title>
        <authorList>
            <person name="Wang G."/>
            <person name="Liu Z."/>
            <person name="Lin R."/>
            <person name="Li E."/>
            <person name="Mao Z."/>
            <person name="Ling J."/>
            <person name="Yang Y."/>
            <person name="Yin W.B."/>
            <person name="Xie B."/>
        </authorList>
    </citation>
    <scope>NUCLEOTIDE SEQUENCE [LARGE SCALE GENOMIC DNA]</scope>
    <source>
        <strain evidence="2">170</strain>
    </source>
</reference>
<dbReference type="AlphaFoldDB" id="A0A179FII7"/>
<organism evidence="2 3">
    <name type="scientific">Pochonia chlamydosporia 170</name>
    <dbReference type="NCBI Taxonomy" id="1380566"/>
    <lineage>
        <taxon>Eukaryota</taxon>
        <taxon>Fungi</taxon>
        <taxon>Dikarya</taxon>
        <taxon>Ascomycota</taxon>
        <taxon>Pezizomycotina</taxon>
        <taxon>Sordariomycetes</taxon>
        <taxon>Hypocreomycetidae</taxon>
        <taxon>Hypocreales</taxon>
        <taxon>Clavicipitaceae</taxon>
        <taxon>Pochonia</taxon>
    </lineage>
</organism>
<name>A0A179FII7_METCM</name>
<dbReference type="InterPro" id="IPR052953">
    <property type="entry name" value="Ser-rich/MCO-related"/>
</dbReference>
<gene>
    <name evidence="2" type="ORF">VFPPC_06269</name>
</gene>
<proteinExistence type="predicted"/>
<dbReference type="GeneID" id="28849321"/>
<sequence>MYTTHLGAALLALAASTNAATIRVDVGNNGAFAFSPDTIKASVGDTLDFHFHPINHSVVMGDFSNPCAPAKTGGFFSGFMPVSSGEATDSFQVKVNSTDPIFFYCAQTVLEHCKNGMSGVVNPSSSQTLSAYKSAAKSVSTASHPANVFGGDLVSSGSSSASASPSPTNSGGGGGGGGGAYGGGGGSGGAAADVRAPAGVVAAFALGMAAFLVG</sequence>
<dbReference type="SUPFAM" id="SSF49503">
    <property type="entry name" value="Cupredoxins"/>
    <property type="match status" value="1"/>
</dbReference>
<evidence type="ECO:0000313" key="3">
    <source>
        <dbReference type="Proteomes" id="UP000078397"/>
    </source>
</evidence>
<dbReference type="PANTHER" id="PTHR34883">
    <property type="entry name" value="SERINE-RICH PROTEIN, PUTATIVE-RELATED-RELATED"/>
    <property type="match status" value="1"/>
</dbReference>
<dbReference type="KEGG" id="pchm:VFPPC_06269"/>
<dbReference type="EMBL" id="LSBJ02000005">
    <property type="protein sequence ID" value="OAQ65100.1"/>
    <property type="molecule type" value="Genomic_DNA"/>
</dbReference>
<dbReference type="STRING" id="1380566.A0A179FII7"/>
<keyword evidence="1" id="KW-0732">Signal</keyword>
<dbReference type="OrthoDB" id="2331100at2759"/>
<dbReference type="Gene3D" id="2.60.40.420">
    <property type="entry name" value="Cupredoxins - blue copper proteins"/>
    <property type="match status" value="1"/>
</dbReference>
<dbReference type="PANTHER" id="PTHR34883:SF15">
    <property type="entry name" value="EXTRACELLULAR SERINE-RICH PROTEIN"/>
    <property type="match status" value="1"/>
</dbReference>
<protein>
    <submittedName>
        <fullName evidence="2">Extracellular serine-rich protein</fullName>
    </submittedName>
</protein>
<accession>A0A179FII7</accession>
<evidence type="ECO:0000256" key="1">
    <source>
        <dbReference type="SAM" id="SignalP"/>
    </source>
</evidence>
<evidence type="ECO:0000313" key="2">
    <source>
        <dbReference type="EMBL" id="OAQ65100.1"/>
    </source>
</evidence>
<dbReference type="Proteomes" id="UP000078397">
    <property type="component" value="Unassembled WGS sequence"/>
</dbReference>
<dbReference type="InterPro" id="IPR008972">
    <property type="entry name" value="Cupredoxin"/>
</dbReference>
<feature type="chain" id="PRO_5008101728" evidence="1">
    <location>
        <begin position="20"/>
        <end position="214"/>
    </location>
</feature>